<proteinExistence type="predicted"/>
<dbReference type="InterPro" id="IPR052155">
    <property type="entry name" value="Biofilm_reg_signaling"/>
</dbReference>
<dbReference type="Pfam" id="PF00990">
    <property type="entry name" value="GGDEF"/>
    <property type="match status" value="1"/>
</dbReference>
<accession>A0A5B2VDP2</accession>
<organism evidence="4 5">
    <name type="scientific">Salinarimonas soli</name>
    <dbReference type="NCBI Taxonomy" id="1638099"/>
    <lineage>
        <taxon>Bacteria</taxon>
        <taxon>Pseudomonadati</taxon>
        <taxon>Pseudomonadota</taxon>
        <taxon>Alphaproteobacteria</taxon>
        <taxon>Hyphomicrobiales</taxon>
        <taxon>Salinarimonadaceae</taxon>
        <taxon>Salinarimonas</taxon>
    </lineage>
</organism>
<evidence type="ECO:0000313" key="4">
    <source>
        <dbReference type="EMBL" id="KAA2236469.1"/>
    </source>
</evidence>
<keyword evidence="5" id="KW-1185">Reference proteome</keyword>
<name>A0A5B2VDP2_9HYPH</name>
<dbReference type="Gene3D" id="3.30.450.20">
    <property type="entry name" value="PAS domain"/>
    <property type="match status" value="1"/>
</dbReference>
<dbReference type="SUPFAM" id="SSF55073">
    <property type="entry name" value="Nucleotide cyclase"/>
    <property type="match status" value="1"/>
</dbReference>
<feature type="domain" description="EAL" evidence="2">
    <location>
        <begin position="540"/>
        <end position="790"/>
    </location>
</feature>
<dbReference type="NCBIfam" id="TIGR00254">
    <property type="entry name" value="GGDEF"/>
    <property type="match status" value="1"/>
</dbReference>
<dbReference type="PROSITE" id="PS50883">
    <property type="entry name" value="EAL"/>
    <property type="match status" value="1"/>
</dbReference>
<feature type="transmembrane region" description="Helical" evidence="1">
    <location>
        <begin position="160"/>
        <end position="179"/>
    </location>
</feature>
<dbReference type="Pfam" id="PF12860">
    <property type="entry name" value="PAS_7"/>
    <property type="match status" value="1"/>
</dbReference>
<feature type="domain" description="GGDEF" evidence="3">
    <location>
        <begin position="398"/>
        <end position="531"/>
    </location>
</feature>
<dbReference type="InterPro" id="IPR029787">
    <property type="entry name" value="Nucleotide_cyclase"/>
</dbReference>
<feature type="transmembrane region" description="Helical" evidence="1">
    <location>
        <begin position="39"/>
        <end position="63"/>
    </location>
</feature>
<dbReference type="Proteomes" id="UP000323142">
    <property type="component" value="Unassembled WGS sequence"/>
</dbReference>
<dbReference type="SUPFAM" id="SSF55785">
    <property type="entry name" value="PYP-like sensor domain (PAS domain)"/>
    <property type="match status" value="1"/>
</dbReference>
<dbReference type="InterPro" id="IPR001633">
    <property type="entry name" value="EAL_dom"/>
</dbReference>
<keyword evidence="1" id="KW-1133">Transmembrane helix</keyword>
<dbReference type="InterPro" id="IPR000160">
    <property type="entry name" value="GGDEF_dom"/>
</dbReference>
<dbReference type="InterPro" id="IPR035919">
    <property type="entry name" value="EAL_sf"/>
</dbReference>
<evidence type="ECO:0000256" key="1">
    <source>
        <dbReference type="SAM" id="Phobius"/>
    </source>
</evidence>
<dbReference type="PANTHER" id="PTHR44757:SF2">
    <property type="entry name" value="BIOFILM ARCHITECTURE MAINTENANCE PROTEIN MBAA"/>
    <property type="match status" value="1"/>
</dbReference>
<feature type="transmembrane region" description="Helical" evidence="1">
    <location>
        <begin position="185"/>
        <end position="205"/>
    </location>
</feature>
<dbReference type="InterPro" id="IPR035965">
    <property type="entry name" value="PAS-like_dom_sf"/>
</dbReference>
<dbReference type="PROSITE" id="PS50887">
    <property type="entry name" value="GGDEF"/>
    <property type="match status" value="1"/>
</dbReference>
<reference evidence="4 5" key="1">
    <citation type="submission" date="2019-09" db="EMBL/GenBank/DDBJ databases">
        <title>Salinarimonas rosea gen. nov., sp. nov., a new member of the a-2 subgroup of the Proteobacteria.</title>
        <authorList>
            <person name="Liu J."/>
        </authorList>
    </citation>
    <scope>NUCLEOTIDE SEQUENCE [LARGE SCALE GENOMIC DNA]</scope>
    <source>
        <strain evidence="4 5">BN140002</strain>
    </source>
</reference>
<evidence type="ECO:0000259" key="3">
    <source>
        <dbReference type="PROSITE" id="PS50887"/>
    </source>
</evidence>
<sequence length="795" mass="85200">MPGQHKAWQRAGGFLRRYAPLVQRAPGLSPEVHGALVDLVYASPGSVALSGSIASIAIGAIAWTTADPIIIVLLLAGVTIAFARILIVLTYRVARGGIDPLGWERRYEASSLAFACVPAATCLRAFSLTTDGGVHLLVAGLTIGYAGAIIGRGAARPRTAVAQAALMLLPLAWACSWYGALTYQVLSVLLVFFLLALTSVAHGLYEATLRTTLTRLENEGVVAELQARNRALQLVEAQRRQHAERFNAAVANMSQGLAMFSASGALLVCNLRYSDLYGLPEHLRWPGTMLDEILAFRMQTGSGPADPNGFRSQHVARATRGEASVYTLPLQDGRTMRISHQPLTGGGWVTTHEDVTEAVRAEALINYMATHDALTDLPNRAEFRDRLIAALSRAKRGESIAVLCLDLDRFKAVNDGLGHPVGDRLLVAVADRLRTALREHDAVARLGGDEFAIVQVGVAQPTGATVLAERVIEALSAPFELDGHQIVIGTSVGLAVAPHDGLEPDDLLRSADMALYRAKADGKGIFRFFEASMDAAMQARRSLETDLRLALARGEFVLHYQPIVDLRSGQVNACEALLRWRHPERGMVSPLDFIGLAEEIGLIVPIGEWVLRQACADAAAWPAPVRVAVNVSPAQFRGQSLVAAVYGALTTSGLPAARLELEITEAVMLENTEATLATLTRLKDMGARIAMDDFGTGYSSLSYLRTFPFDKIKIDGSFIRNLPGEADALAIVRAISGLGESLGMTTTAEGVETADQLDSLKAEGCREVQGYLFSRPIPNENVSEALAAIGIRSAA</sequence>
<dbReference type="FunFam" id="3.20.20.450:FF:000001">
    <property type="entry name" value="Cyclic di-GMP phosphodiesterase yahA"/>
    <property type="match status" value="1"/>
</dbReference>
<dbReference type="AlphaFoldDB" id="A0A5B2VDP2"/>
<keyword evidence="1" id="KW-0472">Membrane</keyword>
<protein>
    <submittedName>
        <fullName evidence="4">EAL domain-containing protein</fullName>
    </submittedName>
</protein>
<keyword evidence="1" id="KW-0812">Transmembrane</keyword>
<dbReference type="CDD" id="cd01949">
    <property type="entry name" value="GGDEF"/>
    <property type="match status" value="1"/>
</dbReference>
<reference evidence="4 5" key="2">
    <citation type="submission" date="2019-09" db="EMBL/GenBank/DDBJ databases">
        <authorList>
            <person name="Jin C."/>
        </authorList>
    </citation>
    <scope>NUCLEOTIDE SEQUENCE [LARGE SCALE GENOMIC DNA]</scope>
    <source>
        <strain evidence="4 5">BN140002</strain>
    </source>
</reference>
<dbReference type="OrthoDB" id="9814202at2"/>
<dbReference type="Gene3D" id="3.20.20.450">
    <property type="entry name" value="EAL domain"/>
    <property type="match status" value="1"/>
</dbReference>
<dbReference type="Gene3D" id="3.30.70.270">
    <property type="match status" value="1"/>
</dbReference>
<dbReference type="PANTHER" id="PTHR44757">
    <property type="entry name" value="DIGUANYLATE CYCLASE DGCP"/>
    <property type="match status" value="1"/>
</dbReference>
<feature type="transmembrane region" description="Helical" evidence="1">
    <location>
        <begin position="133"/>
        <end position="151"/>
    </location>
</feature>
<feature type="transmembrane region" description="Helical" evidence="1">
    <location>
        <begin position="109"/>
        <end position="127"/>
    </location>
</feature>
<dbReference type="SMART" id="SM00267">
    <property type="entry name" value="GGDEF"/>
    <property type="match status" value="1"/>
</dbReference>
<dbReference type="SMART" id="SM00052">
    <property type="entry name" value="EAL"/>
    <property type="match status" value="1"/>
</dbReference>
<dbReference type="CDD" id="cd01948">
    <property type="entry name" value="EAL"/>
    <property type="match status" value="1"/>
</dbReference>
<dbReference type="EMBL" id="VUOA01000027">
    <property type="protein sequence ID" value="KAA2236469.1"/>
    <property type="molecule type" value="Genomic_DNA"/>
</dbReference>
<dbReference type="InterPro" id="IPR043128">
    <property type="entry name" value="Rev_trsase/Diguanyl_cyclase"/>
</dbReference>
<evidence type="ECO:0000313" key="5">
    <source>
        <dbReference type="Proteomes" id="UP000323142"/>
    </source>
</evidence>
<dbReference type="SUPFAM" id="SSF141868">
    <property type="entry name" value="EAL domain-like"/>
    <property type="match status" value="1"/>
</dbReference>
<evidence type="ECO:0000259" key="2">
    <source>
        <dbReference type="PROSITE" id="PS50883"/>
    </source>
</evidence>
<gene>
    <name evidence="4" type="ORF">F0L46_15120</name>
</gene>
<feature type="transmembrane region" description="Helical" evidence="1">
    <location>
        <begin position="69"/>
        <end position="89"/>
    </location>
</feature>
<dbReference type="Pfam" id="PF00563">
    <property type="entry name" value="EAL"/>
    <property type="match status" value="1"/>
</dbReference>
<comment type="caution">
    <text evidence="4">The sequence shown here is derived from an EMBL/GenBank/DDBJ whole genome shotgun (WGS) entry which is preliminary data.</text>
</comment>